<dbReference type="InterPro" id="IPR036291">
    <property type="entry name" value="NAD(P)-bd_dom_sf"/>
</dbReference>
<proteinExistence type="inferred from homology"/>
<name>A0A0P0A744_9RHOB</name>
<dbReference type="SUPFAM" id="SSF51735">
    <property type="entry name" value="NAD(P)-binding Rossmann-fold domains"/>
    <property type="match status" value="1"/>
</dbReference>
<dbReference type="RefSeq" id="WP_062214856.1">
    <property type="nucleotide sequence ID" value="NZ_CP012023.1"/>
</dbReference>
<evidence type="ECO:0000313" key="3">
    <source>
        <dbReference type="Proteomes" id="UP000064920"/>
    </source>
</evidence>
<keyword evidence="3" id="KW-1185">Reference proteome</keyword>
<dbReference type="SUPFAM" id="SSF53335">
    <property type="entry name" value="S-adenosyl-L-methionine-dependent methyltransferases"/>
    <property type="match status" value="1"/>
</dbReference>
<gene>
    <name evidence="2" type="ORF">IMCC12053_190</name>
</gene>
<organism evidence="2 3">
    <name type="scientific">Celeribacter marinus</name>
    <dbReference type="NCBI Taxonomy" id="1397108"/>
    <lineage>
        <taxon>Bacteria</taxon>
        <taxon>Pseudomonadati</taxon>
        <taxon>Pseudomonadota</taxon>
        <taxon>Alphaproteobacteria</taxon>
        <taxon>Rhodobacterales</taxon>
        <taxon>Roseobacteraceae</taxon>
        <taxon>Celeribacter</taxon>
    </lineage>
</organism>
<dbReference type="Proteomes" id="UP000064920">
    <property type="component" value="Chromosome"/>
</dbReference>
<evidence type="ECO:0000313" key="2">
    <source>
        <dbReference type="EMBL" id="ALI54140.1"/>
    </source>
</evidence>
<dbReference type="AlphaFoldDB" id="A0A0P0A744"/>
<dbReference type="Gene3D" id="3.40.50.720">
    <property type="entry name" value="NAD(P)-binding Rossmann-like Domain"/>
    <property type="match status" value="2"/>
</dbReference>
<dbReference type="CDD" id="cd05237">
    <property type="entry name" value="UDP_invert_4-6DH_SDR_e"/>
    <property type="match status" value="1"/>
</dbReference>
<accession>A0A0P0A744</accession>
<dbReference type="PANTHER" id="PTHR43318:SF1">
    <property type="entry name" value="POLYSACCHARIDE BIOSYNTHESIS PROTEIN EPSC-RELATED"/>
    <property type="match status" value="1"/>
</dbReference>
<dbReference type="OrthoDB" id="9803111at2"/>
<evidence type="ECO:0000256" key="1">
    <source>
        <dbReference type="ARBA" id="ARBA00007430"/>
    </source>
</evidence>
<reference evidence="2 3" key="1">
    <citation type="submission" date="2015-05" db="EMBL/GenBank/DDBJ databases">
        <authorList>
            <person name="Wang D.B."/>
            <person name="Wang M."/>
        </authorList>
    </citation>
    <scope>NUCLEOTIDE SEQUENCE [LARGE SCALE GENOMIC DNA]</scope>
    <source>
        <strain evidence="2 3">IMCC 12053</strain>
    </source>
</reference>
<comment type="similarity">
    <text evidence="1">Belongs to the polysaccharide synthase family.</text>
</comment>
<protein>
    <submittedName>
        <fullName evidence="2">UDP-N-acetylglucosamine 4,6-dehydratase</fullName>
    </submittedName>
</protein>
<dbReference type="PANTHER" id="PTHR43318">
    <property type="entry name" value="UDP-N-ACETYLGLUCOSAMINE 4,6-DEHYDRATASE"/>
    <property type="match status" value="1"/>
</dbReference>
<dbReference type="EMBL" id="CP012023">
    <property type="protein sequence ID" value="ALI54140.1"/>
    <property type="molecule type" value="Genomic_DNA"/>
</dbReference>
<dbReference type="InterPro" id="IPR029063">
    <property type="entry name" value="SAM-dependent_MTases_sf"/>
</dbReference>
<dbReference type="STRING" id="1397108.IMCC12053_190"/>
<dbReference type="KEGG" id="cmar:IMCC12053_190"/>
<dbReference type="PATRIC" id="fig|1397108.4.peg.203"/>
<sequence>MSNYIKYLSALSRKTKVVLMLAMDATLIALSFVFAMLLRLENLAFLSTPEIWVAMAISVATALIAFRFFGLYRAMLRYITGRILIAIGKGAIVSAIVLYGAGTLIGASLPRSVPIIFIMFVFLSVGGLRFITRTFFRNPNRSRKRPVIIYGAGDSGLQLLNSLFHGRDYAPVALVDDNPALQNLAIGGLSVDAPDQIPQLIHETGASVILLAIPSLGRARRRDIINSLKDLQVEIKTIPGMSEIISGEAKISELRTVSAEDLLGRDPVAPDVELLGKNITGRVVMVSGAGGSIGSELCRQILRQTPTTLVLFEVSEFALYTIEAELAATAAQLTSKVNIVPVLGSVQHSQRLEAVIKAFNVQTIFHAAAYKHVPLVEENVVEGIRNNVFGTLAITRAAAKLGVENFILISTDKAVRPTNIMGASKRVAELICQAHAQENSATTFSMVRFGNVLGSSGSVIPLFRTQIENGGPITITHQDITRYFMTIPEASQLVIQAGAMGKGGDVFVLDMGEPVKILELALNMVKLHGLTPYLVEHPEQLIPDMGDIPICITGLRKGEKLYEELLIGNNPAPTQHPRIMTASEASLAMSDLMSILDRLMRACERFDLPEIVKILDELPLDYAPLTKDIFDLIWDAEREKAGQTSTPHTEDARA</sequence>
<dbReference type="Pfam" id="PF02719">
    <property type="entry name" value="Polysacc_synt_2"/>
    <property type="match status" value="1"/>
</dbReference>
<dbReference type="InterPro" id="IPR051203">
    <property type="entry name" value="Polysaccharide_Synthase-Rel"/>
</dbReference>
<dbReference type="InterPro" id="IPR003869">
    <property type="entry name" value="Polysac_CapD-like"/>
</dbReference>